<dbReference type="GO" id="GO:0005975">
    <property type="term" value="P:carbohydrate metabolic process"/>
    <property type="evidence" value="ECO:0007669"/>
    <property type="project" value="InterPro"/>
</dbReference>
<evidence type="ECO:0000256" key="6">
    <source>
        <dbReference type="PROSITE-ProRule" id="PRU00703"/>
    </source>
</evidence>
<dbReference type="InterPro" id="IPR050986">
    <property type="entry name" value="GutQ/KpsF_isomerases"/>
</dbReference>
<evidence type="ECO:0000259" key="8">
    <source>
        <dbReference type="PROSITE" id="PS51464"/>
    </source>
</evidence>
<dbReference type="InterPro" id="IPR035474">
    <property type="entry name" value="SIS_Kpsf"/>
</dbReference>
<comment type="caution">
    <text evidence="9">The sequence shown here is derived from an EMBL/GenBank/DDBJ whole genome shotgun (WGS) entry which is preliminary data.</text>
</comment>
<dbReference type="AlphaFoldDB" id="A0A2S7U2L3"/>
<name>A0A2S7U2L3_9BACT</name>
<protein>
    <recommendedName>
        <fullName evidence="11">KpsF/GutQ family protein</fullName>
    </recommendedName>
</protein>
<dbReference type="Pfam" id="PF00571">
    <property type="entry name" value="CBS"/>
    <property type="match status" value="2"/>
</dbReference>
<dbReference type="PANTHER" id="PTHR42745">
    <property type="match status" value="1"/>
</dbReference>
<dbReference type="PROSITE" id="PS51464">
    <property type="entry name" value="SIS"/>
    <property type="match status" value="1"/>
</dbReference>
<dbReference type="SUPFAM" id="SSF53697">
    <property type="entry name" value="SIS domain"/>
    <property type="match status" value="1"/>
</dbReference>
<proteinExistence type="inferred from homology"/>
<evidence type="ECO:0008006" key="11">
    <source>
        <dbReference type="Google" id="ProtNLM"/>
    </source>
</evidence>
<reference evidence="9 10" key="1">
    <citation type="submission" date="2016-12" db="EMBL/GenBank/DDBJ databases">
        <title>Study of bacterial adaptation to deep sea.</title>
        <authorList>
            <person name="Song J."/>
            <person name="Yoshizawa S."/>
            <person name="Kogure K."/>
        </authorList>
    </citation>
    <scope>NUCLEOTIDE SEQUENCE [LARGE SCALE GENOMIC DNA]</scope>
    <source>
        <strain evidence="9 10">SAORIC-165</strain>
    </source>
</reference>
<evidence type="ECO:0000256" key="3">
    <source>
        <dbReference type="ARBA" id="ARBA00023122"/>
    </source>
</evidence>
<dbReference type="Proteomes" id="UP000239907">
    <property type="component" value="Unassembled WGS sequence"/>
</dbReference>
<feature type="site" description="Catalytically relevant" evidence="5">
    <location>
        <position position="200"/>
    </location>
</feature>
<dbReference type="SMART" id="SM00116">
    <property type="entry name" value="CBS"/>
    <property type="match status" value="2"/>
</dbReference>
<feature type="domain" description="SIS" evidence="8">
    <location>
        <begin position="49"/>
        <end position="191"/>
    </location>
</feature>
<dbReference type="GO" id="GO:0097367">
    <property type="term" value="F:carbohydrate derivative binding"/>
    <property type="evidence" value="ECO:0007669"/>
    <property type="project" value="InterPro"/>
</dbReference>
<dbReference type="PIRSF" id="PIRSF004692">
    <property type="entry name" value="KdsD_KpsF"/>
    <property type="match status" value="1"/>
</dbReference>
<dbReference type="FunFam" id="3.40.50.10490:FF:000011">
    <property type="entry name" value="Arabinose 5-phosphate isomerase"/>
    <property type="match status" value="1"/>
</dbReference>
<organism evidence="9 10">
    <name type="scientific">Rubritalea profundi</name>
    <dbReference type="NCBI Taxonomy" id="1658618"/>
    <lineage>
        <taxon>Bacteria</taxon>
        <taxon>Pseudomonadati</taxon>
        <taxon>Verrucomicrobiota</taxon>
        <taxon>Verrucomicrobiia</taxon>
        <taxon>Verrucomicrobiales</taxon>
        <taxon>Rubritaleaceae</taxon>
        <taxon>Rubritalea</taxon>
    </lineage>
</organism>
<dbReference type="PROSITE" id="PS51371">
    <property type="entry name" value="CBS"/>
    <property type="match status" value="2"/>
</dbReference>
<evidence type="ECO:0000313" key="9">
    <source>
        <dbReference type="EMBL" id="PQJ28797.1"/>
    </source>
</evidence>
<keyword evidence="2" id="KW-0677">Repeat</keyword>
<dbReference type="CDD" id="cd04604">
    <property type="entry name" value="CBS_pair_SIS_assoc"/>
    <property type="match status" value="1"/>
</dbReference>
<evidence type="ECO:0000256" key="4">
    <source>
        <dbReference type="PIRNR" id="PIRNR004692"/>
    </source>
</evidence>
<evidence type="ECO:0000256" key="2">
    <source>
        <dbReference type="ARBA" id="ARBA00022737"/>
    </source>
</evidence>
<dbReference type="CDD" id="cd05014">
    <property type="entry name" value="SIS_Kpsf"/>
    <property type="match status" value="1"/>
</dbReference>
<dbReference type="GO" id="GO:0019146">
    <property type="term" value="F:arabinose-5-phosphate isomerase activity"/>
    <property type="evidence" value="ECO:0007669"/>
    <property type="project" value="UniProtKB-ARBA"/>
</dbReference>
<evidence type="ECO:0000256" key="1">
    <source>
        <dbReference type="ARBA" id="ARBA00008165"/>
    </source>
</evidence>
<gene>
    <name evidence="9" type="ORF">BSZ32_10030</name>
</gene>
<accession>A0A2S7U2L3</accession>
<dbReference type="Pfam" id="PF01380">
    <property type="entry name" value="SIS"/>
    <property type="match status" value="1"/>
</dbReference>
<dbReference type="InterPro" id="IPR000644">
    <property type="entry name" value="CBS_dom"/>
</dbReference>
<sequence length="337" mass="35471">MPLNYNPSKIVNHSELIASGKRVVEIEIEAIQSLLDHLDDNFALAVIALADSVANSGKIVVVGVGKSGNIGHKIAATLNSTGSTAVVLNSQNALHGDLGIISDGDTIIALSFSGETAELLDLLPHIKRFDVKIISITKSARSSLAKHSDIALITPIHKEACPLNLAPTSSSTAALVMGDALAMALLEARGFTENDFAKFHPGGALGRALLTSVKDIMRSGDQIAIVSTTASVTDAIAAMSAARTGSAIITDNDGHTLRGVFTHGDFARTFQADNNIGKRLVVDFMNATPITIHQDALAAEAVKTFEQKRIDDLIVVDTQNKVVGLVDSQDLARLKIV</sequence>
<dbReference type="Gene3D" id="3.10.580.10">
    <property type="entry name" value="CBS-domain"/>
    <property type="match status" value="1"/>
</dbReference>
<dbReference type="EMBL" id="MQWA01000001">
    <property type="protein sequence ID" value="PQJ28797.1"/>
    <property type="molecule type" value="Genomic_DNA"/>
</dbReference>
<keyword evidence="3 6" id="KW-0129">CBS domain</keyword>
<feature type="domain" description="CBS" evidence="7">
    <location>
        <begin position="285"/>
        <end position="337"/>
    </location>
</feature>
<dbReference type="Gene3D" id="3.40.50.10490">
    <property type="entry name" value="Glucose-6-phosphate isomerase like protein, domain 1"/>
    <property type="match status" value="1"/>
</dbReference>
<dbReference type="InterPro" id="IPR001347">
    <property type="entry name" value="SIS_dom"/>
</dbReference>
<evidence type="ECO:0000313" key="10">
    <source>
        <dbReference type="Proteomes" id="UP000239907"/>
    </source>
</evidence>
<dbReference type="OrthoDB" id="9762536at2"/>
<dbReference type="InterPro" id="IPR046348">
    <property type="entry name" value="SIS_dom_sf"/>
</dbReference>
<feature type="site" description="Catalytically relevant" evidence="5">
    <location>
        <position position="118"/>
    </location>
</feature>
<dbReference type="GO" id="GO:1901135">
    <property type="term" value="P:carbohydrate derivative metabolic process"/>
    <property type="evidence" value="ECO:0007669"/>
    <property type="project" value="InterPro"/>
</dbReference>
<evidence type="ECO:0000259" key="7">
    <source>
        <dbReference type="PROSITE" id="PS51371"/>
    </source>
</evidence>
<feature type="site" description="Catalytically relevant" evidence="5">
    <location>
        <position position="159"/>
    </location>
</feature>
<comment type="similarity">
    <text evidence="1 4">Belongs to the SIS family. GutQ/KpsF subfamily.</text>
</comment>
<dbReference type="InterPro" id="IPR004800">
    <property type="entry name" value="KdsD/KpsF-type"/>
</dbReference>
<dbReference type="PANTHER" id="PTHR42745:SF1">
    <property type="entry name" value="ARABINOSE 5-PHOSPHATE ISOMERASE KDSD"/>
    <property type="match status" value="1"/>
</dbReference>
<feature type="domain" description="CBS" evidence="7">
    <location>
        <begin position="217"/>
        <end position="279"/>
    </location>
</feature>
<feature type="site" description="Catalytically relevant" evidence="5">
    <location>
        <position position="66"/>
    </location>
</feature>
<dbReference type="SUPFAM" id="SSF54631">
    <property type="entry name" value="CBS-domain pair"/>
    <property type="match status" value="1"/>
</dbReference>
<dbReference type="NCBIfam" id="TIGR00393">
    <property type="entry name" value="kpsF"/>
    <property type="match status" value="1"/>
</dbReference>
<evidence type="ECO:0000256" key="5">
    <source>
        <dbReference type="PIRSR" id="PIRSR004692-3"/>
    </source>
</evidence>
<dbReference type="InterPro" id="IPR046342">
    <property type="entry name" value="CBS_dom_sf"/>
</dbReference>
<keyword evidence="10" id="KW-1185">Reference proteome</keyword>